<comment type="subunit">
    <text evidence="2">Homotetramer.</text>
</comment>
<dbReference type="InterPro" id="IPR011344">
    <property type="entry name" value="ssDNA-bd"/>
</dbReference>
<dbReference type="PROSITE" id="PS50935">
    <property type="entry name" value="SSB"/>
    <property type="match status" value="1"/>
</dbReference>
<dbReference type="PIRSF" id="PIRSF002070">
    <property type="entry name" value="SSB"/>
    <property type="match status" value="1"/>
</dbReference>
<organism evidence="5 6">
    <name type="scientific">Candidatus Alloenteromonas pullistercoris</name>
    <dbReference type="NCBI Taxonomy" id="2840785"/>
    <lineage>
        <taxon>Bacteria</taxon>
        <taxon>Bacillati</taxon>
        <taxon>Bacillota</taxon>
        <taxon>Bacillota incertae sedis</taxon>
        <taxon>Candidatus Alloenteromonas</taxon>
    </lineage>
</organism>
<dbReference type="GO" id="GO:0006260">
    <property type="term" value="P:DNA replication"/>
    <property type="evidence" value="ECO:0007669"/>
    <property type="project" value="InterPro"/>
</dbReference>
<evidence type="ECO:0000256" key="3">
    <source>
        <dbReference type="PIRNR" id="PIRNR002070"/>
    </source>
</evidence>
<evidence type="ECO:0000313" key="6">
    <source>
        <dbReference type="Proteomes" id="UP000823634"/>
    </source>
</evidence>
<proteinExistence type="inferred from homology"/>
<dbReference type="PANTHER" id="PTHR10302">
    <property type="entry name" value="SINGLE-STRANDED DNA-BINDING PROTEIN"/>
    <property type="match status" value="1"/>
</dbReference>
<dbReference type="InterPro" id="IPR012340">
    <property type="entry name" value="NA-bd_OB-fold"/>
</dbReference>
<dbReference type="CDD" id="cd04496">
    <property type="entry name" value="SSB_OBF"/>
    <property type="match status" value="1"/>
</dbReference>
<evidence type="ECO:0000313" key="5">
    <source>
        <dbReference type="EMBL" id="MBO8426476.1"/>
    </source>
</evidence>
<sequence>MVNCVVLVGHLGADAQSQTLPSGSQKASFRLAVDDRRRSPTGERITQTYWFNVSVFGKQAESILRYGKKGKKVAITGRLVSNKYTRRTDNVEVTVYEIIANQVEFLSPRDSEDASDSGYMPDEPAADSVLGDKNNAKQDDYSDVLEGDLPF</sequence>
<gene>
    <name evidence="5" type="ORF">IAC61_04055</name>
</gene>
<feature type="compositionally biased region" description="Acidic residues" evidence="4">
    <location>
        <begin position="141"/>
        <end position="151"/>
    </location>
</feature>
<evidence type="ECO:0000256" key="2">
    <source>
        <dbReference type="HAMAP-Rule" id="MF_00984"/>
    </source>
</evidence>
<dbReference type="GO" id="GO:0003697">
    <property type="term" value="F:single-stranded DNA binding"/>
    <property type="evidence" value="ECO:0007669"/>
    <property type="project" value="UniProtKB-UniRule"/>
</dbReference>
<protein>
    <recommendedName>
        <fullName evidence="2 3">Single-stranded DNA-binding protein</fullName>
        <shortName evidence="2">SSB</shortName>
    </recommendedName>
</protein>
<dbReference type="Gene3D" id="2.40.50.140">
    <property type="entry name" value="Nucleic acid-binding proteins"/>
    <property type="match status" value="1"/>
</dbReference>
<dbReference type="Proteomes" id="UP000823634">
    <property type="component" value="Unassembled WGS sequence"/>
</dbReference>
<evidence type="ECO:0000256" key="1">
    <source>
        <dbReference type="ARBA" id="ARBA00023125"/>
    </source>
</evidence>
<dbReference type="PANTHER" id="PTHR10302:SF0">
    <property type="entry name" value="SINGLE-STRANDED DNA-BINDING PROTEIN, MITOCHONDRIAL"/>
    <property type="match status" value="1"/>
</dbReference>
<keyword evidence="1 2" id="KW-0238">DNA-binding</keyword>
<dbReference type="SUPFAM" id="SSF50249">
    <property type="entry name" value="Nucleic acid-binding proteins"/>
    <property type="match status" value="1"/>
</dbReference>
<dbReference type="HAMAP" id="MF_00984">
    <property type="entry name" value="SSB"/>
    <property type="match status" value="1"/>
</dbReference>
<dbReference type="GO" id="GO:0009295">
    <property type="term" value="C:nucleoid"/>
    <property type="evidence" value="ECO:0007669"/>
    <property type="project" value="TreeGrafter"/>
</dbReference>
<dbReference type="InterPro" id="IPR000424">
    <property type="entry name" value="Primosome_PriB/ssb"/>
</dbReference>
<reference evidence="5" key="1">
    <citation type="submission" date="2020-10" db="EMBL/GenBank/DDBJ databases">
        <authorList>
            <person name="Gilroy R."/>
        </authorList>
    </citation>
    <scope>NUCLEOTIDE SEQUENCE</scope>
    <source>
        <strain evidence="5">17113</strain>
    </source>
</reference>
<reference evidence="5" key="2">
    <citation type="journal article" date="2021" name="PeerJ">
        <title>Extensive microbial diversity within the chicken gut microbiome revealed by metagenomics and culture.</title>
        <authorList>
            <person name="Gilroy R."/>
            <person name="Ravi A."/>
            <person name="Getino M."/>
            <person name="Pursley I."/>
            <person name="Horton D.L."/>
            <person name="Alikhan N.F."/>
            <person name="Baker D."/>
            <person name="Gharbi K."/>
            <person name="Hall N."/>
            <person name="Watson M."/>
            <person name="Adriaenssens E.M."/>
            <person name="Foster-Nyarko E."/>
            <person name="Jarju S."/>
            <person name="Secka A."/>
            <person name="Antonio M."/>
            <person name="Oren A."/>
            <person name="Chaudhuri R.R."/>
            <person name="La Ragione R."/>
            <person name="Hildebrand F."/>
            <person name="Pallen M.J."/>
        </authorList>
    </citation>
    <scope>NUCLEOTIDE SEQUENCE</scope>
    <source>
        <strain evidence="5">17113</strain>
    </source>
</reference>
<evidence type="ECO:0000256" key="4">
    <source>
        <dbReference type="SAM" id="MobiDB-lite"/>
    </source>
</evidence>
<dbReference type="Pfam" id="PF00436">
    <property type="entry name" value="SSB"/>
    <property type="match status" value="1"/>
</dbReference>
<name>A0A9D9DFP2_9FIRM</name>
<dbReference type="NCBIfam" id="TIGR00621">
    <property type="entry name" value="ssb"/>
    <property type="match status" value="1"/>
</dbReference>
<accession>A0A9D9DFP2</accession>
<dbReference type="EMBL" id="JADINA010000026">
    <property type="protein sequence ID" value="MBO8426476.1"/>
    <property type="molecule type" value="Genomic_DNA"/>
</dbReference>
<dbReference type="AlphaFoldDB" id="A0A9D9DFP2"/>
<comment type="caution">
    <text evidence="5">The sequence shown here is derived from an EMBL/GenBank/DDBJ whole genome shotgun (WGS) entry which is preliminary data.</text>
</comment>
<comment type="caution">
    <text evidence="2">Lacks conserved residue(s) required for the propagation of feature annotation.</text>
</comment>
<feature type="region of interest" description="Disordered" evidence="4">
    <location>
        <begin position="107"/>
        <end position="151"/>
    </location>
</feature>